<evidence type="ECO:0000313" key="1">
    <source>
        <dbReference type="EMBL" id="CAG9992956.1"/>
    </source>
</evidence>
<gene>
    <name evidence="1" type="ORF">CBYS24578_00016840</name>
</gene>
<dbReference type="AlphaFoldDB" id="A0A9N9Y8H9"/>
<accession>A0A9N9Y8H9</accession>
<name>A0A9N9Y8H9_9HYPO</name>
<comment type="caution">
    <text evidence="1">The sequence shown here is derived from an EMBL/GenBank/DDBJ whole genome shotgun (WGS) entry which is preliminary data.</text>
</comment>
<proteinExistence type="predicted"/>
<protein>
    <submittedName>
        <fullName evidence="1">Uncharacterized protein</fullName>
    </submittedName>
</protein>
<dbReference type="Proteomes" id="UP000754883">
    <property type="component" value="Unassembled WGS sequence"/>
</dbReference>
<dbReference type="EMBL" id="CABFNO020001508">
    <property type="protein sequence ID" value="CAG9992956.1"/>
    <property type="molecule type" value="Genomic_DNA"/>
</dbReference>
<sequence>MTRRSHFGDLQFLHFMGNAVGEKPEVTREKLLMWMGIMCQLSLDQDGASKNDSVSRHLPESLFPRSEWASVSLRALLVATTLSYRLTDVRRRALGVCLHIVQDSYAVSHTKLPSHYHH</sequence>
<keyword evidence="2" id="KW-1185">Reference proteome</keyword>
<organism evidence="1 2">
    <name type="scientific">Clonostachys byssicola</name>
    <dbReference type="NCBI Taxonomy" id="160290"/>
    <lineage>
        <taxon>Eukaryota</taxon>
        <taxon>Fungi</taxon>
        <taxon>Dikarya</taxon>
        <taxon>Ascomycota</taxon>
        <taxon>Pezizomycotina</taxon>
        <taxon>Sordariomycetes</taxon>
        <taxon>Hypocreomycetidae</taxon>
        <taxon>Hypocreales</taxon>
        <taxon>Bionectriaceae</taxon>
        <taxon>Clonostachys</taxon>
    </lineage>
</organism>
<reference evidence="1" key="1">
    <citation type="submission" date="2021-10" db="EMBL/GenBank/DDBJ databases">
        <authorList>
            <person name="Piombo E."/>
        </authorList>
    </citation>
    <scope>NUCLEOTIDE SEQUENCE</scope>
</reference>
<evidence type="ECO:0000313" key="2">
    <source>
        <dbReference type="Proteomes" id="UP000754883"/>
    </source>
</evidence>
<dbReference type="OrthoDB" id="5423490at2759"/>